<gene>
    <name evidence="8" type="ORF">C0Q70_21220</name>
</gene>
<keyword evidence="3 6" id="KW-1133">Transmembrane helix</keyword>
<feature type="transmembrane region" description="Helical" evidence="6">
    <location>
        <begin position="105"/>
        <end position="126"/>
    </location>
</feature>
<dbReference type="EMBL" id="PZQS01000014">
    <property type="protein sequence ID" value="PVD18670.1"/>
    <property type="molecule type" value="Genomic_DNA"/>
</dbReference>
<comment type="subcellular location">
    <subcellularLocation>
        <location evidence="1">Membrane</location>
        <topology evidence="1">Multi-pass membrane protein</topology>
    </subcellularLocation>
</comment>
<keyword evidence="2 6" id="KW-0812">Transmembrane</keyword>
<evidence type="ECO:0000256" key="2">
    <source>
        <dbReference type="ARBA" id="ARBA00022692"/>
    </source>
</evidence>
<evidence type="ECO:0000256" key="6">
    <source>
        <dbReference type="SAM" id="Phobius"/>
    </source>
</evidence>
<feature type="compositionally biased region" description="Polar residues" evidence="5">
    <location>
        <begin position="421"/>
        <end position="435"/>
    </location>
</feature>
<dbReference type="AlphaFoldDB" id="A0A2T7NBW7"/>
<feature type="transmembrane region" description="Helical" evidence="6">
    <location>
        <begin position="46"/>
        <end position="64"/>
    </location>
</feature>
<feature type="transmembrane region" description="Helical" evidence="6">
    <location>
        <begin position="70"/>
        <end position="93"/>
    </location>
</feature>
<evidence type="ECO:0000259" key="7">
    <source>
        <dbReference type="PROSITE" id="PS50850"/>
    </source>
</evidence>
<dbReference type="CDD" id="cd17317">
    <property type="entry name" value="MFS_SLC22"/>
    <property type="match status" value="1"/>
</dbReference>
<feature type="transmembrane region" description="Helical" evidence="6">
    <location>
        <begin position="274"/>
        <end position="292"/>
    </location>
</feature>
<dbReference type="InterPro" id="IPR005828">
    <property type="entry name" value="MFS_sugar_transport-like"/>
</dbReference>
<feature type="region of interest" description="Disordered" evidence="5">
    <location>
        <begin position="409"/>
        <end position="443"/>
    </location>
</feature>
<evidence type="ECO:0000313" key="9">
    <source>
        <dbReference type="Proteomes" id="UP000245119"/>
    </source>
</evidence>
<dbReference type="PANTHER" id="PTHR24064">
    <property type="entry name" value="SOLUTE CARRIER FAMILY 22 MEMBER"/>
    <property type="match status" value="1"/>
</dbReference>
<sequence length="443" mass="48888">MIVPQWNLVCGDDYLVELSSTMYMVGTTCGTIFLTPLSDRWGRKTVLLACLWVQAVVGICLAWMPSIIPFVVLQFFIGITNMTIALCAYVLIVETFAMDTRELPALSLQFFWAGGIMVLSLFAYLVREWRYLQLLVSLPQVLTIAYFWLLPESLTWLLVTGKVSRAKELIVRVLRVNLLPPIDDLDQTLAAFKDSAARQMSFEVVADKETHSTDDLVKPAAVDTLVNSLAYFGISFGMPSLNGDRFLNFFISGAVEVPAYIICIICNRRVGRRLPICVFLIVCAVANIAFIFTPQQTDDGRDLSALKTTLVMIGKFGITGSYSALYLYGSEIFPTSIRNHAVGLCSFFENIGSIAAPQIVYASKSLSNLPMTLFAVMTLVGAVDVLFLPETHKMALPTTIQDVENWAQRRRGARSGGDSKTAVSTGTDRINSSFNPDGIANDQ</sequence>
<evidence type="ECO:0000256" key="4">
    <source>
        <dbReference type="ARBA" id="ARBA00023136"/>
    </source>
</evidence>
<evidence type="ECO:0000256" key="1">
    <source>
        <dbReference type="ARBA" id="ARBA00004141"/>
    </source>
</evidence>
<dbReference type="Pfam" id="PF00083">
    <property type="entry name" value="Sugar_tr"/>
    <property type="match status" value="1"/>
</dbReference>
<proteinExistence type="predicted"/>
<organism evidence="8 9">
    <name type="scientific">Pomacea canaliculata</name>
    <name type="common">Golden apple snail</name>
    <dbReference type="NCBI Taxonomy" id="400727"/>
    <lineage>
        <taxon>Eukaryota</taxon>
        <taxon>Metazoa</taxon>
        <taxon>Spiralia</taxon>
        <taxon>Lophotrochozoa</taxon>
        <taxon>Mollusca</taxon>
        <taxon>Gastropoda</taxon>
        <taxon>Caenogastropoda</taxon>
        <taxon>Architaenioglossa</taxon>
        <taxon>Ampullarioidea</taxon>
        <taxon>Ampullariidae</taxon>
        <taxon>Pomacea</taxon>
    </lineage>
</organism>
<dbReference type="GO" id="GO:0016020">
    <property type="term" value="C:membrane"/>
    <property type="evidence" value="ECO:0007669"/>
    <property type="project" value="UniProtKB-SubCell"/>
</dbReference>
<evidence type="ECO:0000313" key="8">
    <source>
        <dbReference type="EMBL" id="PVD18670.1"/>
    </source>
</evidence>
<keyword evidence="4 6" id="KW-0472">Membrane</keyword>
<reference evidence="8 9" key="1">
    <citation type="submission" date="2018-04" db="EMBL/GenBank/DDBJ databases">
        <title>The genome of golden apple snail Pomacea canaliculata provides insight into stress tolerance and invasive adaptation.</title>
        <authorList>
            <person name="Liu C."/>
            <person name="Liu B."/>
            <person name="Ren Y."/>
            <person name="Zhang Y."/>
            <person name="Wang H."/>
            <person name="Li S."/>
            <person name="Jiang F."/>
            <person name="Yin L."/>
            <person name="Zhang G."/>
            <person name="Qian W."/>
            <person name="Fan W."/>
        </authorList>
    </citation>
    <scope>NUCLEOTIDE SEQUENCE [LARGE SCALE GENOMIC DNA]</scope>
    <source>
        <strain evidence="8">SZHN2017</strain>
        <tissue evidence="8">Muscle</tissue>
    </source>
</reference>
<dbReference type="OrthoDB" id="2261376at2759"/>
<dbReference type="InterPro" id="IPR020846">
    <property type="entry name" value="MFS_dom"/>
</dbReference>
<dbReference type="Gene3D" id="1.20.1250.20">
    <property type="entry name" value="MFS general substrate transporter like domains"/>
    <property type="match status" value="1"/>
</dbReference>
<dbReference type="GO" id="GO:0022857">
    <property type="term" value="F:transmembrane transporter activity"/>
    <property type="evidence" value="ECO:0007669"/>
    <property type="project" value="InterPro"/>
</dbReference>
<keyword evidence="9" id="KW-1185">Reference proteome</keyword>
<comment type="caution">
    <text evidence="8">The sequence shown here is derived from an EMBL/GenBank/DDBJ whole genome shotgun (WGS) entry which is preliminary data.</text>
</comment>
<dbReference type="Proteomes" id="UP000245119">
    <property type="component" value="Linkage Group LG14"/>
</dbReference>
<dbReference type="SUPFAM" id="SSF103473">
    <property type="entry name" value="MFS general substrate transporter"/>
    <property type="match status" value="1"/>
</dbReference>
<accession>A0A2T7NBW7</accession>
<feature type="transmembrane region" description="Helical" evidence="6">
    <location>
        <begin position="14"/>
        <end position="34"/>
    </location>
</feature>
<evidence type="ECO:0000256" key="5">
    <source>
        <dbReference type="SAM" id="MobiDB-lite"/>
    </source>
</evidence>
<protein>
    <recommendedName>
        <fullName evidence="7">Major facilitator superfamily (MFS) profile domain-containing protein</fullName>
    </recommendedName>
</protein>
<dbReference type="PROSITE" id="PS50850">
    <property type="entry name" value="MFS"/>
    <property type="match status" value="1"/>
</dbReference>
<feature type="transmembrane region" description="Helical" evidence="6">
    <location>
        <begin position="312"/>
        <end position="329"/>
    </location>
</feature>
<evidence type="ECO:0000256" key="3">
    <source>
        <dbReference type="ARBA" id="ARBA00022989"/>
    </source>
</evidence>
<feature type="domain" description="Major facilitator superfamily (MFS) profile" evidence="7">
    <location>
        <begin position="1"/>
        <end position="393"/>
    </location>
</feature>
<feature type="transmembrane region" description="Helical" evidence="6">
    <location>
        <begin position="138"/>
        <end position="159"/>
    </location>
</feature>
<dbReference type="InterPro" id="IPR036259">
    <property type="entry name" value="MFS_trans_sf"/>
</dbReference>
<name>A0A2T7NBW7_POMCA</name>
<feature type="transmembrane region" description="Helical" evidence="6">
    <location>
        <begin position="369"/>
        <end position="388"/>
    </location>
</feature>